<dbReference type="SMART" id="SM00089">
    <property type="entry name" value="PKD"/>
    <property type="match status" value="1"/>
</dbReference>
<dbReference type="InterPro" id="IPR029010">
    <property type="entry name" value="ThuA-like"/>
</dbReference>
<name>A0ABP8LZN9_9BACT</name>
<dbReference type="PANTHER" id="PTHR40469:SF2">
    <property type="entry name" value="GALACTOSE-BINDING DOMAIN-LIKE SUPERFAMILY PROTEIN"/>
    <property type="match status" value="1"/>
</dbReference>
<evidence type="ECO:0008006" key="11">
    <source>
        <dbReference type="Google" id="ProtNLM"/>
    </source>
</evidence>
<dbReference type="InterPro" id="IPR013783">
    <property type="entry name" value="Ig-like_fold"/>
</dbReference>
<evidence type="ECO:0000313" key="10">
    <source>
        <dbReference type="Proteomes" id="UP001500552"/>
    </source>
</evidence>
<accession>A0ABP8LZN9</accession>
<dbReference type="PRINTS" id="PR00606">
    <property type="entry name" value="CYTCHROMECID"/>
</dbReference>
<dbReference type="InterPro" id="IPR035986">
    <property type="entry name" value="PKD_dom_sf"/>
</dbReference>
<reference evidence="10" key="1">
    <citation type="journal article" date="2019" name="Int. J. Syst. Evol. Microbiol.">
        <title>The Global Catalogue of Microorganisms (GCM) 10K type strain sequencing project: providing services to taxonomists for standard genome sequencing and annotation.</title>
        <authorList>
            <consortium name="The Broad Institute Genomics Platform"/>
            <consortium name="The Broad Institute Genome Sequencing Center for Infectious Disease"/>
            <person name="Wu L."/>
            <person name="Ma J."/>
        </authorList>
    </citation>
    <scope>NUCLEOTIDE SEQUENCE [LARGE SCALE GENOMIC DNA]</scope>
    <source>
        <strain evidence="10">JCM 17926</strain>
    </source>
</reference>
<sequence>MLTKVSLKSVFYLCVVGVFTLFSCSDKRPGDPRVLVFSKTSGFHHQSIDAGNAALQKLAQENGFQIDTTTNAAYFQEDSLAKYAAVIFLNTTGDVLNNFQEADFERYIQSGGGYVGIHAAADTEYGWGWYGRLAGAYFESHPEQQEAVVHVVDADHPATAHLPKDWKRKDEWYNYKDINEDTKVLLQLDEKTYKGGKNGDNHPISWYHEFDGGRAFYTGMGHTDEAYQDPLFLQHVLGGIQYAMGDNKQLDYAKSVSQRVPESDRFVHTVLTKGTFFEPTEMAILPNLDILVAQRRGELMLYNHETGDVKQVGALDVYHKTTVPDVNAEEGLMGLAADPNFSKNNYIYLFYSPVDTSVNRLSRFVYKNGKLDKGSEKVMLQFYSQRGICCHTGGSIAFGPGNMLYLSTGDNSTPFNEKGQPYVNNGFAPLDGRPGHEQYDARRSSSNTNDLRGKVLRIKINEDGTYTIPEGNLFPGNNPKTRPEIYTMGHRNPYRISVDQKNGTLFWGEVGPDAGADSLEVRGPRGYDEVNQARKAGYFGWPLFIGDNYAYHRYNYATGETGPKYDPQNPVNDSPNNTGLEKLPPTQPAFIWYPYAESPEFPQLGTGGRNAMAGPVYYSDMFPEETRYSSYYDGKLFIYEWMRGWIKAVTMKPDGTYDKMEPFMPDLKLAGAIDMEVGPDGRLYILEYGSGWFAKNEDSGLLRIDYLAGNRPPKIVDITVDHTSGKTPLTVTAKVEAKDPENDKMRYVWKVGGETKATTEPTLKHTFTEKGDHTISVEVFDAQDASSKSKDLMLYAGNEQPKVDIALQGNRSFYFEGQPVKYQVKAADEDSQVDMGNLFVSVDYVEGTDMAGASMGHQVVSSEMLGKNLMLSLDCKACHAINEKSIGPSYTEVAKRYEKERGAMQQLTEKIIKGGSGVWGEAAMPAHPSLPQSDAKQIVQWIMSLNNSGNARKSLPASGEVVAKPDPQRKDNTVLKLSATYTDQGGTGIKPLAGSDVAYLRSNAMDVADLSGLQGFNRVEFGGATYFIFPGTEGWVKAEQIDLNNIGAIELMGIGNGETSQYQAEVRLDQPDGRKIGEGKLSLGGERKPGSATIALQNVADNKLHDVYIVVKAAGGATNQNHVLKTVRFVPQSGTSAATSSK</sequence>
<evidence type="ECO:0000256" key="4">
    <source>
        <dbReference type="ARBA" id="ARBA00022982"/>
    </source>
</evidence>
<dbReference type="InterPro" id="IPR036909">
    <property type="entry name" value="Cyt_c-like_dom_sf"/>
</dbReference>
<evidence type="ECO:0000256" key="2">
    <source>
        <dbReference type="ARBA" id="ARBA00022617"/>
    </source>
</evidence>
<dbReference type="InterPro" id="IPR029062">
    <property type="entry name" value="Class_I_gatase-like"/>
</dbReference>
<keyword evidence="2 6" id="KW-0349">Heme</keyword>
<evidence type="ECO:0000256" key="6">
    <source>
        <dbReference type="PROSITE-ProRule" id="PRU00433"/>
    </source>
</evidence>
<dbReference type="Pfam" id="PF00034">
    <property type="entry name" value="Cytochrom_C"/>
    <property type="match status" value="1"/>
</dbReference>
<dbReference type="InterPro" id="IPR011041">
    <property type="entry name" value="Quinoprot_gluc/sorb_DH_b-prop"/>
</dbReference>
<dbReference type="Gene3D" id="2.120.10.30">
    <property type="entry name" value="TolB, C-terminal domain"/>
    <property type="match status" value="1"/>
</dbReference>
<dbReference type="RefSeq" id="WP_345160709.1">
    <property type="nucleotide sequence ID" value="NZ_BAABHC010000016.1"/>
</dbReference>
<dbReference type="CDD" id="cd00146">
    <property type="entry name" value="PKD"/>
    <property type="match status" value="1"/>
</dbReference>
<dbReference type="Pfam" id="PF07995">
    <property type="entry name" value="GSDH"/>
    <property type="match status" value="1"/>
</dbReference>
<organism evidence="9 10">
    <name type="scientific">Pontibacter saemangeumensis</name>
    <dbReference type="NCBI Taxonomy" id="1084525"/>
    <lineage>
        <taxon>Bacteria</taxon>
        <taxon>Pseudomonadati</taxon>
        <taxon>Bacteroidota</taxon>
        <taxon>Cytophagia</taxon>
        <taxon>Cytophagales</taxon>
        <taxon>Hymenobacteraceae</taxon>
        <taxon>Pontibacter</taxon>
    </lineage>
</organism>
<evidence type="ECO:0000259" key="8">
    <source>
        <dbReference type="PROSITE" id="PS51007"/>
    </source>
</evidence>
<dbReference type="PROSITE" id="PS50093">
    <property type="entry name" value="PKD"/>
    <property type="match status" value="1"/>
</dbReference>
<dbReference type="Gene3D" id="1.10.760.10">
    <property type="entry name" value="Cytochrome c-like domain"/>
    <property type="match status" value="1"/>
</dbReference>
<keyword evidence="4" id="KW-0249">Electron transport</keyword>
<comment type="caution">
    <text evidence="9">The sequence shown here is derived from an EMBL/GenBank/DDBJ whole genome shotgun (WGS) entry which is preliminary data.</text>
</comment>
<dbReference type="SUPFAM" id="SSF52317">
    <property type="entry name" value="Class I glutamine amidotransferase-like"/>
    <property type="match status" value="1"/>
</dbReference>
<dbReference type="PROSITE" id="PS51257">
    <property type="entry name" value="PROKAR_LIPOPROTEIN"/>
    <property type="match status" value="1"/>
</dbReference>
<dbReference type="PROSITE" id="PS51007">
    <property type="entry name" value="CYTC"/>
    <property type="match status" value="1"/>
</dbReference>
<evidence type="ECO:0000259" key="7">
    <source>
        <dbReference type="PROSITE" id="PS50093"/>
    </source>
</evidence>
<dbReference type="InterPro" id="IPR009056">
    <property type="entry name" value="Cyt_c-like_dom"/>
</dbReference>
<dbReference type="Gene3D" id="2.60.40.10">
    <property type="entry name" value="Immunoglobulins"/>
    <property type="match status" value="1"/>
</dbReference>
<keyword evidence="5 6" id="KW-0408">Iron</keyword>
<dbReference type="Gene3D" id="3.40.50.880">
    <property type="match status" value="1"/>
</dbReference>
<dbReference type="InterPro" id="IPR000601">
    <property type="entry name" value="PKD_dom"/>
</dbReference>
<dbReference type="Pfam" id="PF00801">
    <property type="entry name" value="PKD"/>
    <property type="match status" value="1"/>
</dbReference>
<protein>
    <recommendedName>
        <fullName evidence="11">Glucose/arabinose dehydrogenase, beta-propeller fold</fullName>
    </recommendedName>
</protein>
<dbReference type="InterPro" id="IPR002324">
    <property type="entry name" value="Cyt_c_ID"/>
</dbReference>
<dbReference type="Proteomes" id="UP001500552">
    <property type="component" value="Unassembled WGS sequence"/>
</dbReference>
<dbReference type="SUPFAM" id="SSF50952">
    <property type="entry name" value="Soluble quinoprotein glucose dehydrogenase"/>
    <property type="match status" value="1"/>
</dbReference>
<keyword evidence="3 6" id="KW-0479">Metal-binding</keyword>
<dbReference type="InterPro" id="IPR011042">
    <property type="entry name" value="6-blade_b-propeller_TolB-like"/>
</dbReference>
<keyword evidence="10" id="KW-1185">Reference proteome</keyword>
<dbReference type="SUPFAM" id="SSF46626">
    <property type="entry name" value="Cytochrome c"/>
    <property type="match status" value="1"/>
</dbReference>
<dbReference type="SUPFAM" id="SSF49299">
    <property type="entry name" value="PKD domain"/>
    <property type="match status" value="1"/>
</dbReference>
<dbReference type="PANTHER" id="PTHR40469">
    <property type="entry name" value="SECRETED GLYCOSYL HYDROLASE"/>
    <property type="match status" value="1"/>
</dbReference>
<feature type="domain" description="PKD" evidence="7">
    <location>
        <begin position="736"/>
        <end position="792"/>
    </location>
</feature>
<dbReference type="Pfam" id="PF06283">
    <property type="entry name" value="ThuA"/>
    <property type="match status" value="1"/>
</dbReference>
<evidence type="ECO:0000256" key="5">
    <source>
        <dbReference type="ARBA" id="ARBA00023004"/>
    </source>
</evidence>
<keyword evidence="1" id="KW-0813">Transport</keyword>
<proteinExistence type="predicted"/>
<dbReference type="EMBL" id="BAABHC010000016">
    <property type="protein sequence ID" value="GAA4438396.1"/>
    <property type="molecule type" value="Genomic_DNA"/>
</dbReference>
<feature type="domain" description="Cytochrome c" evidence="8">
    <location>
        <begin position="851"/>
        <end position="946"/>
    </location>
</feature>
<gene>
    <name evidence="9" type="ORF">GCM10023188_33750</name>
</gene>
<dbReference type="InterPro" id="IPR022409">
    <property type="entry name" value="PKD/Chitinase_dom"/>
</dbReference>
<evidence type="ECO:0000256" key="1">
    <source>
        <dbReference type="ARBA" id="ARBA00022448"/>
    </source>
</evidence>
<evidence type="ECO:0000256" key="3">
    <source>
        <dbReference type="ARBA" id="ARBA00022723"/>
    </source>
</evidence>
<evidence type="ECO:0000313" key="9">
    <source>
        <dbReference type="EMBL" id="GAA4438396.1"/>
    </source>
</evidence>
<dbReference type="InterPro" id="IPR012938">
    <property type="entry name" value="Glc/Sorbosone_DH"/>
</dbReference>